<evidence type="ECO:0000313" key="4">
    <source>
        <dbReference type="Proteomes" id="UP000483820"/>
    </source>
</evidence>
<evidence type="ECO:0000313" key="3">
    <source>
        <dbReference type="EMBL" id="KAF1752739.1"/>
    </source>
</evidence>
<feature type="domain" description="7TM GPCR serpentine receptor class x (Srx)" evidence="2">
    <location>
        <begin position="25"/>
        <end position="78"/>
    </location>
</feature>
<dbReference type="InterPro" id="IPR019430">
    <property type="entry name" value="7TM_GPCR_serpentine_rcpt_Srx"/>
</dbReference>
<dbReference type="EMBL" id="WUAV01000005">
    <property type="protein sequence ID" value="KAF1752739.1"/>
    <property type="molecule type" value="Genomic_DNA"/>
</dbReference>
<dbReference type="PANTHER" id="PTHR23013:SF14">
    <property type="entry name" value="7TM GPCR SERPENTINE RECEPTOR CLASS X (SRX) DOMAIN-CONTAINING PROTEIN"/>
    <property type="match status" value="1"/>
</dbReference>
<keyword evidence="1" id="KW-0812">Transmembrane</keyword>
<sequence length="79" mass="8787">MNSSTSDTYTISDWPNAVATGMMVVNTIIGLFFNCLIISSFITDNKQKTSFNLICVFRAINNNLIILIMAMIYLPATVM</sequence>
<dbReference type="PANTHER" id="PTHR23013">
    <property type="entry name" value="SERPENTINE RECEPTOR"/>
    <property type="match status" value="1"/>
</dbReference>
<accession>A0A6A5GE76</accession>
<feature type="transmembrane region" description="Helical" evidence="1">
    <location>
        <begin position="20"/>
        <end position="43"/>
    </location>
</feature>
<feature type="transmembrane region" description="Helical" evidence="1">
    <location>
        <begin position="55"/>
        <end position="76"/>
    </location>
</feature>
<keyword evidence="1" id="KW-1133">Transmembrane helix</keyword>
<dbReference type="Proteomes" id="UP000483820">
    <property type="component" value="Chromosome V"/>
</dbReference>
<dbReference type="CTD" id="78776768"/>
<name>A0A6A5GE76_CAERE</name>
<dbReference type="AlphaFoldDB" id="A0A6A5GE76"/>
<reference evidence="3 4" key="1">
    <citation type="submission" date="2019-12" db="EMBL/GenBank/DDBJ databases">
        <title>Chromosome-level assembly of the Caenorhabditis remanei genome.</title>
        <authorList>
            <person name="Teterina A.A."/>
            <person name="Willis J.H."/>
            <person name="Phillips P.C."/>
        </authorList>
    </citation>
    <scope>NUCLEOTIDE SEQUENCE [LARGE SCALE GENOMIC DNA]</scope>
    <source>
        <strain evidence="3 4">PX506</strain>
        <tissue evidence="3">Whole organism</tissue>
    </source>
</reference>
<dbReference type="Pfam" id="PF10328">
    <property type="entry name" value="7TM_GPCR_Srx"/>
    <property type="match status" value="1"/>
</dbReference>
<dbReference type="RefSeq" id="XP_053581872.1">
    <property type="nucleotide sequence ID" value="XM_053732959.1"/>
</dbReference>
<protein>
    <recommendedName>
        <fullName evidence="2">7TM GPCR serpentine receptor class x (Srx) domain-containing protein</fullName>
    </recommendedName>
</protein>
<gene>
    <name evidence="3" type="ORF">GCK72_019294</name>
</gene>
<dbReference type="KEGG" id="crq:GCK72_019294"/>
<proteinExistence type="predicted"/>
<evidence type="ECO:0000259" key="2">
    <source>
        <dbReference type="Pfam" id="PF10328"/>
    </source>
</evidence>
<evidence type="ECO:0000256" key="1">
    <source>
        <dbReference type="SAM" id="Phobius"/>
    </source>
</evidence>
<comment type="caution">
    <text evidence="3">The sequence shown here is derived from an EMBL/GenBank/DDBJ whole genome shotgun (WGS) entry which is preliminary data.</text>
</comment>
<dbReference type="GeneID" id="78776768"/>
<organism evidence="3 4">
    <name type="scientific">Caenorhabditis remanei</name>
    <name type="common">Caenorhabditis vulgaris</name>
    <dbReference type="NCBI Taxonomy" id="31234"/>
    <lineage>
        <taxon>Eukaryota</taxon>
        <taxon>Metazoa</taxon>
        <taxon>Ecdysozoa</taxon>
        <taxon>Nematoda</taxon>
        <taxon>Chromadorea</taxon>
        <taxon>Rhabditida</taxon>
        <taxon>Rhabditina</taxon>
        <taxon>Rhabditomorpha</taxon>
        <taxon>Rhabditoidea</taxon>
        <taxon>Rhabditidae</taxon>
        <taxon>Peloderinae</taxon>
        <taxon>Caenorhabditis</taxon>
    </lineage>
</organism>
<keyword evidence="1" id="KW-0472">Membrane</keyword>